<evidence type="ECO:0000313" key="1">
    <source>
        <dbReference type="EMBL" id="QDA61602.1"/>
    </source>
</evidence>
<proteinExistence type="predicted"/>
<keyword evidence="2" id="KW-1185">Reference proteome</keyword>
<evidence type="ECO:0000313" key="2">
    <source>
        <dbReference type="Proteomes" id="UP000305398"/>
    </source>
</evidence>
<sequence>MAERIRIGYQRLFEVRLLHHYWLDEGLTVFDALLDAVQLKRLLTYDVRSFLAIEPTPATAQALQGLRGVFKSTALGGVVAVKKDTVIPDDAVFEIVITVQNAHFFDYTALTLPEHKIYEIYYLPEKTTYRYKENVPVFSNLTGVPRGAGATRALFLSQEIPALSPTDRVESLVRAGAALEQLTSDQPGANTQQLSAQATDMPVFVNQADVPAIVPPPGLTGAPARGIRLTNGIPDNVFALVQIAAVKPGDLEYSCTSGGLAKPDYPVFQVRFRNRATFWQYFNRSTGAPVSAEPTALPLTVFGNAGTKRKPSEGVIKATFDSADPTRVTGIFSEIFE</sequence>
<accession>A0A5B8A5U5</accession>
<dbReference type="EMBL" id="CP040896">
    <property type="protein sequence ID" value="QDA61602.1"/>
    <property type="molecule type" value="Genomic_DNA"/>
</dbReference>
<dbReference type="Proteomes" id="UP000305398">
    <property type="component" value="Chromosome"/>
</dbReference>
<dbReference type="KEGG" id="hyj:FHG12_16525"/>
<name>A0A5B8A5U5_9BACT</name>
<gene>
    <name evidence="1" type="ORF">FHG12_16525</name>
</gene>
<organism evidence="1 2">
    <name type="scientific">Hymenobacter jejuensis</name>
    <dbReference type="NCBI Taxonomy" id="2502781"/>
    <lineage>
        <taxon>Bacteria</taxon>
        <taxon>Pseudomonadati</taxon>
        <taxon>Bacteroidota</taxon>
        <taxon>Cytophagia</taxon>
        <taxon>Cytophagales</taxon>
        <taxon>Hymenobacteraceae</taxon>
        <taxon>Hymenobacter</taxon>
    </lineage>
</organism>
<dbReference type="OrthoDB" id="5177801at2"/>
<reference evidence="1 2" key="1">
    <citation type="submission" date="2019-06" db="EMBL/GenBank/DDBJ databases">
        <authorList>
            <person name="Srinivasan S."/>
        </authorList>
    </citation>
    <scope>NUCLEOTIDE SEQUENCE [LARGE SCALE GENOMIC DNA]</scope>
    <source>
        <strain evidence="1 2">17J68-5</strain>
    </source>
</reference>
<dbReference type="RefSeq" id="WP_139516776.1">
    <property type="nucleotide sequence ID" value="NZ_CP040896.1"/>
</dbReference>
<protein>
    <submittedName>
        <fullName evidence="1">Uncharacterized protein</fullName>
    </submittedName>
</protein>
<dbReference type="AlphaFoldDB" id="A0A5B8A5U5"/>